<evidence type="ECO:0000259" key="11">
    <source>
        <dbReference type="Pfam" id="PF02355"/>
    </source>
</evidence>
<dbReference type="NCBIfam" id="TIGR01129">
    <property type="entry name" value="secD"/>
    <property type="match status" value="1"/>
</dbReference>
<dbReference type="InterPro" id="IPR055344">
    <property type="entry name" value="SecD_SecF_C_bact"/>
</dbReference>
<dbReference type="SUPFAM" id="SSF82866">
    <property type="entry name" value="Multidrug efflux transporter AcrB transmembrane domain"/>
    <property type="match status" value="1"/>
</dbReference>
<dbReference type="InterPro" id="IPR005791">
    <property type="entry name" value="SecD"/>
</dbReference>
<proteinExistence type="inferred from homology"/>
<evidence type="ECO:0000256" key="8">
    <source>
        <dbReference type="ARBA" id="ARBA00023136"/>
    </source>
</evidence>
<keyword evidence="2 9" id="KW-0813">Transport</keyword>
<dbReference type="GO" id="GO:0006605">
    <property type="term" value="P:protein targeting"/>
    <property type="evidence" value="ECO:0007669"/>
    <property type="project" value="UniProtKB-UniRule"/>
</dbReference>
<dbReference type="Pfam" id="PF22599">
    <property type="entry name" value="SecDF_P1_head"/>
    <property type="match status" value="1"/>
</dbReference>
<evidence type="ECO:0000256" key="2">
    <source>
        <dbReference type="ARBA" id="ARBA00022448"/>
    </source>
</evidence>
<evidence type="ECO:0000256" key="5">
    <source>
        <dbReference type="ARBA" id="ARBA00022927"/>
    </source>
</evidence>
<dbReference type="Pfam" id="PF21760">
    <property type="entry name" value="SecD_1st"/>
    <property type="match status" value="1"/>
</dbReference>
<dbReference type="GO" id="GO:0015450">
    <property type="term" value="F:protein-transporting ATPase activity"/>
    <property type="evidence" value="ECO:0007669"/>
    <property type="project" value="InterPro"/>
</dbReference>
<feature type="domain" description="SecDF P1 head subdomain" evidence="13">
    <location>
        <begin position="200"/>
        <end position="326"/>
    </location>
</feature>
<dbReference type="AlphaFoldDB" id="A0A8I0GAN1"/>
<dbReference type="Gene3D" id="3.30.70.3220">
    <property type="match status" value="1"/>
</dbReference>
<comment type="subcellular location">
    <subcellularLocation>
        <location evidence="1 9">Cell membrane</location>
        <topology evidence="1 9">Multi-pass membrane protein</topology>
    </subcellularLocation>
</comment>
<feature type="transmembrane region" description="Helical" evidence="9">
    <location>
        <begin position="457"/>
        <end position="477"/>
    </location>
</feature>
<feature type="transmembrane region" description="Helical" evidence="9">
    <location>
        <begin position="483"/>
        <end position="504"/>
    </location>
</feature>
<keyword evidence="5 9" id="KW-0653">Protein transport</keyword>
<evidence type="ECO:0000256" key="7">
    <source>
        <dbReference type="ARBA" id="ARBA00023010"/>
    </source>
</evidence>
<dbReference type="PANTHER" id="PTHR30081">
    <property type="entry name" value="PROTEIN-EXPORT MEMBRANE PROTEIN SEC"/>
    <property type="match status" value="1"/>
</dbReference>
<evidence type="ECO:0000256" key="1">
    <source>
        <dbReference type="ARBA" id="ARBA00004651"/>
    </source>
</evidence>
<accession>A0A8I0GAN1</accession>
<keyword evidence="7 9" id="KW-0811">Translocation</keyword>
<sequence length="573" mass="61083">MKKTTPTPALALDLEGGTQLILAPKVNAEAGGRGTLSDEDMTQAIDIIRQRVDASGVAEAEITSQGSRNIVVSLPGNPSEETLDLVRQSAELNFRSVLAVGSPQSAYAAAVAQAKSSDANADVSALGDAASYAKTQADINHDGVIEDKPASTPKDSSDDAWITERVIEQYLALDCTNKAAREGGDSGDPKAPLVTCDKQGTQKYILSPVDVRGAEITSAQGTAATNDQGQATGGWQVTLEFSKTGAKQFAQVSKRLYEFRQSQQTSAVTGMPDSQKNQFAIVLDGIVISAPGIVDPILNGQARISGDFTRTEATTLANQLQFGSLPLNFEVQQEQQISATLGADQLRWGVIAGLIGLILIVFYMVWQYRGLAIVSVGSLVIAAALAYLAIALLSWSMGYRLSLAGVAGIIISIGTTADSFIVYFERIRDEVRDGRPLRSAVAEGWVRARRTILTSDAVNLLAALVLYFLAVSGVQGFAFTLGVMTIIDLIVIFLFTHPMMALLIKLRFFGEGHRLSGLDPEHLGATKRTYAYAGRGQVRRVKSAYRTGEDATEDAAGEPAEEATATSEKEDAR</sequence>
<dbReference type="NCBIfam" id="TIGR00916">
    <property type="entry name" value="2A0604s01"/>
    <property type="match status" value="1"/>
</dbReference>
<dbReference type="GO" id="GO:0043952">
    <property type="term" value="P:protein transport by the Sec complex"/>
    <property type="evidence" value="ECO:0007669"/>
    <property type="project" value="UniProtKB-UniRule"/>
</dbReference>
<keyword evidence="6 9" id="KW-1133">Transmembrane helix</keyword>
<comment type="caution">
    <text evidence="14">The sequence shown here is derived from an EMBL/GenBank/DDBJ whole genome shotgun (WGS) entry which is preliminary data.</text>
</comment>
<evidence type="ECO:0000256" key="4">
    <source>
        <dbReference type="ARBA" id="ARBA00022692"/>
    </source>
</evidence>
<dbReference type="PANTHER" id="PTHR30081:SF1">
    <property type="entry name" value="PROTEIN TRANSLOCASE SUBUNIT SECD"/>
    <property type="match status" value="1"/>
</dbReference>
<comment type="function">
    <text evidence="9">Part of the Sec protein translocase complex. Interacts with the SecYEG preprotein conducting channel. SecDF uses the proton motive force (PMF) to complete protein translocation after the ATP-dependent function of SecA.</text>
</comment>
<dbReference type="Pfam" id="PF02355">
    <property type="entry name" value="SecD_SecF_C"/>
    <property type="match status" value="1"/>
</dbReference>
<evidence type="ECO:0000259" key="12">
    <source>
        <dbReference type="Pfam" id="PF21760"/>
    </source>
</evidence>
<comment type="subunit">
    <text evidence="9">Forms a complex with SecF. Part of the essential Sec protein translocation apparatus which comprises SecA, SecYEG and auxiliary proteins SecDF. Other proteins may also be involved.</text>
</comment>
<comment type="similarity">
    <text evidence="9">Belongs to the SecD/SecF family. SecD subfamily.</text>
</comment>
<dbReference type="EMBL" id="JACRUO010000001">
    <property type="protein sequence ID" value="MBD3688756.1"/>
    <property type="molecule type" value="Genomic_DNA"/>
</dbReference>
<evidence type="ECO:0000313" key="15">
    <source>
        <dbReference type="Proteomes" id="UP000627538"/>
    </source>
</evidence>
<feature type="compositionally biased region" description="Acidic residues" evidence="10">
    <location>
        <begin position="550"/>
        <end position="561"/>
    </location>
</feature>
<protein>
    <recommendedName>
        <fullName evidence="9">Protein translocase subunit SecD</fullName>
    </recommendedName>
</protein>
<evidence type="ECO:0000256" key="9">
    <source>
        <dbReference type="HAMAP-Rule" id="MF_01463"/>
    </source>
</evidence>
<keyword evidence="15" id="KW-1185">Reference proteome</keyword>
<keyword evidence="8 9" id="KW-0472">Membrane</keyword>
<feature type="region of interest" description="Disordered" evidence="10">
    <location>
        <begin position="544"/>
        <end position="573"/>
    </location>
</feature>
<feature type="domain" description="Protein export membrane protein SecD/SecF C-terminal" evidence="11">
    <location>
        <begin position="328"/>
        <end position="503"/>
    </location>
</feature>
<dbReference type="GO" id="GO:0005886">
    <property type="term" value="C:plasma membrane"/>
    <property type="evidence" value="ECO:0007669"/>
    <property type="project" value="UniProtKB-SubCell"/>
</dbReference>
<dbReference type="InterPro" id="IPR054384">
    <property type="entry name" value="SecDF_P1_head"/>
</dbReference>
<keyword evidence="3 9" id="KW-1003">Cell membrane</keyword>
<reference evidence="14 15" key="1">
    <citation type="submission" date="2020-08" db="EMBL/GenBank/DDBJ databases">
        <title>Winkia gen. nov., sp. nov., isolated from faeces of the Anser albifrons in China.</title>
        <authorList>
            <person name="Liu Q."/>
        </authorList>
    </citation>
    <scope>NUCLEOTIDE SEQUENCE [LARGE SCALE GENOMIC DNA]</scope>
    <source>
        <strain evidence="14 15">C62</strain>
    </source>
</reference>
<dbReference type="InterPro" id="IPR022813">
    <property type="entry name" value="SecD/SecF_arch_bac"/>
</dbReference>
<evidence type="ECO:0000256" key="6">
    <source>
        <dbReference type="ARBA" id="ARBA00022989"/>
    </source>
</evidence>
<evidence type="ECO:0000256" key="10">
    <source>
        <dbReference type="SAM" id="MobiDB-lite"/>
    </source>
</evidence>
<gene>
    <name evidence="9 14" type="primary">secD</name>
    <name evidence="14" type="ORF">H8R10_00660</name>
</gene>
<dbReference type="GO" id="GO:0065002">
    <property type="term" value="P:intracellular protein transmembrane transport"/>
    <property type="evidence" value="ECO:0007669"/>
    <property type="project" value="UniProtKB-UniRule"/>
</dbReference>
<keyword evidence="4 9" id="KW-0812">Transmembrane</keyword>
<dbReference type="Proteomes" id="UP000627538">
    <property type="component" value="Unassembled WGS sequence"/>
</dbReference>
<dbReference type="InterPro" id="IPR048631">
    <property type="entry name" value="SecD_1st"/>
</dbReference>
<comment type="caution">
    <text evidence="9">Lacks conserved residue(s) required for the propagation of feature annotation.</text>
</comment>
<feature type="transmembrane region" description="Helical" evidence="9">
    <location>
        <begin position="373"/>
        <end position="395"/>
    </location>
</feature>
<feature type="domain" description="Protein translocase subunit SecDF P1" evidence="12">
    <location>
        <begin position="41"/>
        <end position="97"/>
    </location>
</feature>
<name>A0A8I0GAN1_9ACTO</name>
<evidence type="ECO:0000313" key="14">
    <source>
        <dbReference type="EMBL" id="MBD3688756.1"/>
    </source>
</evidence>
<evidence type="ECO:0000259" key="13">
    <source>
        <dbReference type="Pfam" id="PF22599"/>
    </source>
</evidence>
<feature type="transmembrane region" description="Helical" evidence="9">
    <location>
        <begin position="401"/>
        <end position="424"/>
    </location>
</feature>
<evidence type="ECO:0000256" key="3">
    <source>
        <dbReference type="ARBA" id="ARBA00022475"/>
    </source>
</evidence>
<dbReference type="HAMAP" id="MF_01463_B">
    <property type="entry name" value="SecD_B"/>
    <property type="match status" value="1"/>
</dbReference>
<dbReference type="InterPro" id="IPR048634">
    <property type="entry name" value="SecD_SecF_C"/>
</dbReference>
<organism evidence="14 15">
    <name type="scientific">Nanchangia anserum</name>
    <dbReference type="NCBI Taxonomy" id="2692125"/>
    <lineage>
        <taxon>Bacteria</taxon>
        <taxon>Bacillati</taxon>
        <taxon>Actinomycetota</taxon>
        <taxon>Actinomycetes</taxon>
        <taxon>Actinomycetales</taxon>
        <taxon>Actinomycetaceae</taxon>
        <taxon>Nanchangia</taxon>
    </lineage>
</organism>
<dbReference type="Gene3D" id="3.30.1360.200">
    <property type="match status" value="1"/>
</dbReference>
<feature type="transmembrane region" description="Helical" evidence="9">
    <location>
        <begin position="346"/>
        <end position="366"/>
    </location>
</feature>